<organism evidence="2 3">
    <name type="scientific">Merluccius polli</name>
    <name type="common">Benguela hake</name>
    <name type="synonym">Merluccius cadenati</name>
    <dbReference type="NCBI Taxonomy" id="89951"/>
    <lineage>
        <taxon>Eukaryota</taxon>
        <taxon>Metazoa</taxon>
        <taxon>Chordata</taxon>
        <taxon>Craniata</taxon>
        <taxon>Vertebrata</taxon>
        <taxon>Euteleostomi</taxon>
        <taxon>Actinopterygii</taxon>
        <taxon>Neopterygii</taxon>
        <taxon>Teleostei</taxon>
        <taxon>Neoteleostei</taxon>
        <taxon>Acanthomorphata</taxon>
        <taxon>Zeiogadaria</taxon>
        <taxon>Gadariae</taxon>
        <taxon>Gadiformes</taxon>
        <taxon>Gadoidei</taxon>
        <taxon>Merlucciidae</taxon>
        <taxon>Merluccius</taxon>
    </lineage>
</organism>
<dbReference type="CDD" id="cd02257">
    <property type="entry name" value="Peptidase_C19"/>
    <property type="match status" value="1"/>
</dbReference>
<sequence>MKRYHHDGVRLRKVSDAVSIPPLLSLGSFVGEQGDAAGLDILSSGDREREHQDVSVKDHSNQTTYHLSGIVSHFRESIDTGHYISDIVGENGTGWLTLNDNVNG</sequence>
<evidence type="ECO:0000259" key="1">
    <source>
        <dbReference type="PROSITE" id="PS50235"/>
    </source>
</evidence>
<gene>
    <name evidence="2" type="ORF">N1851_002504</name>
</gene>
<dbReference type="InterPro" id="IPR001394">
    <property type="entry name" value="Peptidase_C19_UCH"/>
</dbReference>
<dbReference type="Gene3D" id="3.90.70.10">
    <property type="entry name" value="Cysteine proteinases"/>
    <property type="match status" value="1"/>
</dbReference>
<evidence type="ECO:0000313" key="2">
    <source>
        <dbReference type="EMBL" id="KAK0155180.1"/>
    </source>
</evidence>
<reference evidence="2" key="1">
    <citation type="journal article" date="2023" name="Front. Mar. Sci.">
        <title>A new Merluccius polli reference genome to investigate the effects of global change in West African waters.</title>
        <authorList>
            <person name="Mateo J.L."/>
            <person name="Blanco-Fernandez C."/>
            <person name="Garcia-Vazquez E."/>
            <person name="Machado-Schiaffino G."/>
        </authorList>
    </citation>
    <scope>NUCLEOTIDE SEQUENCE</scope>
    <source>
        <strain evidence="2">C29</strain>
        <tissue evidence="2">Fin</tissue>
    </source>
</reference>
<accession>A0AA47PB02</accession>
<dbReference type="GO" id="GO:0016579">
    <property type="term" value="P:protein deubiquitination"/>
    <property type="evidence" value="ECO:0007669"/>
    <property type="project" value="InterPro"/>
</dbReference>
<dbReference type="AlphaFoldDB" id="A0AA47PB02"/>
<dbReference type="SUPFAM" id="SSF54001">
    <property type="entry name" value="Cysteine proteinases"/>
    <property type="match status" value="1"/>
</dbReference>
<dbReference type="InterPro" id="IPR028889">
    <property type="entry name" value="USP"/>
</dbReference>
<dbReference type="Pfam" id="PF00443">
    <property type="entry name" value="UCH"/>
    <property type="match status" value="1"/>
</dbReference>
<feature type="domain" description="USP" evidence="1">
    <location>
        <begin position="1"/>
        <end position="104"/>
    </location>
</feature>
<dbReference type="GO" id="GO:0004843">
    <property type="term" value="F:cysteine-type deubiquitinase activity"/>
    <property type="evidence" value="ECO:0007669"/>
    <property type="project" value="InterPro"/>
</dbReference>
<comment type="caution">
    <text evidence="2">The sequence shown here is derived from an EMBL/GenBank/DDBJ whole genome shotgun (WGS) entry which is preliminary data.</text>
</comment>
<dbReference type="Proteomes" id="UP001174136">
    <property type="component" value="Unassembled WGS sequence"/>
</dbReference>
<dbReference type="EMBL" id="JAOPHQ010000298">
    <property type="protein sequence ID" value="KAK0155180.1"/>
    <property type="molecule type" value="Genomic_DNA"/>
</dbReference>
<dbReference type="PROSITE" id="PS50235">
    <property type="entry name" value="USP_3"/>
    <property type="match status" value="1"/>
</dbReference>
<proteinExistence type="predicted"/>
<protein>
    <recommendedName>
        <fullName evidence="1">USP domain-containing protein</fullName>
    </recommendedName>
</protein>
<keyword evidence="3" id="KW-1185">Reference proteome</keyword>
<name>A0AA47PB02_MERPO</name>
<evidence type="ECO:0000313" key="3">
    <source>
        <dbReference type="Proteomes" id="UP001174136"/>
    </source>
</evidence>
<dbReference type="InterPro" id="IPR038765">
    <property type="entry name" value="Papain-like_cys_pep_sf"/>
</dbReference>